<feature type="transmembrane region" description="Helical" evidence="1">
    <location>
        <begin position="22"/>
        <end position="43"/>
    </location>
</feature>
<evidence type="ECO:0000313" key="3">
    <source>
        <dbReference type="Proteomes" id="UP001269375"/>
    </source>
</evidence>
<evidence type="ECO:0000256" key="1">
    <source>
        <dbReference type="SAM" id="Phobius"/>
    </source>
</evidence>
<protein>
    <submittedName>
        <fullName evidence="2">YbaN family protein</fullName>
    </submittedName>
</protein>
<comment type="caution">
    <text evidence="2">The sequence shown here is derived from an EMBL/GenBank/DDBJ whole genome shotgun (WGS) entry which is preliminary data.</text>
</comment>
<reference evidence="2 3" key="1">
    <citation type="submission" date="2023-04" db="EMBL/GenBank/DDBJ databases">
        <title>A long-awaited taxogenomic arrangement of the family Halomonadaceae.</title>
        <authorList>
            <person name="De La Haba R."/>
            <person name="Chuvochina M."/>
            <person name="Wittouck S."/>
            <person name="Arahal D.R."/>
            <person name="Sanchez-Porro C."/>
            <person name="Hugenholtz P."/>
            <person name="Ventosa A."/>
        </authorList>
    </citation>
    <scope>NUCLEOTIDE SEQUENCE [LARGE SCALE GENOMIC DNA]</scope>
    <source>
        <strain evidence="2 3">DSM 22428</strain>
    </source>
</reference>
<dbReference type="InterPro" id="IPR007401">
    <property type="entry name" value="DUF454"/>
</dbReference>
<dbReference type="Proteomes" id="UP001269375">
    <property type="component" value="Unassembled WGS sequence"/>
</dbReference>
<feature type="transmembrane region" description="Helical" evidence="1">
    <location>
        <begin position="114"/>
        <end position="131"/>
    </location>
</feature>
<gene>
    <name evidence="2" type="ORF">QC825_11815</name>
</gene>
<proteinExistence type="predicted"/>
<sequence>MSGGNTPQTHPPGARRWGLPRVCWIVLAALCFAIGVVGIVMPLLPATDFFLLAVICASRGSKRFERWIRRNRLAGPLIRAWEEERAVPTTAKVVAVISMVLSLSLLYWHIGLHWSFWLCVGILAAVALFLLSRPAPSAACRHRPLKDD</sequence>
<keyword evidence="3" id="KW-1185">Reference proteome</keyword>
<name>A0ABU1GYZ2_9GAMM</name>
<keyword evidence="1" id="KW-0472">Membrane</keyword>
<dbReference type="PANTHER" id="PTHR35813">
    <property type="entry name" value="INNER MEMBRANE PROTEIN YBAN"/>
    <property type="match status" value="1"/>
</dbReference>
<dbReference type="PANTHER" id="PTHR35813:SF1">
    <property type="entry name" value="INNER MEMBRANE PROTEIN YBAN"/>
    <property type="match status" value="1"/>
</dbReference>
<organism evidence="2 3">
    <name type="scientific">Larsenimonas suaedae</name>
    <dbReference type="NCBI Taxonomy" id="1851019"/>
    <lineage>
        <taxon>Bacteria</taxon>
        <taxon>Pseudomonadati</taxon>
        <taxon>Pseudomonadota</taxon>
        <taxon>Gammaproteobacteria</taxon>
        <taxon>Oceanospirillales</taxon>
        <taxon>Halomonadaceae</taxon>
        <taxon>Larsenimonas</taxon>
    </lineage>
</organism>
<dbReference type="RefSeq" id="WP_251590243.1">
    <property type="nucleotide sequence ID" value="NZ_JAMLJI010000001.1"/>
</dbReference>
<evidence type="ECO:0000313" key="2">
    <source>
        <dbReference type="EMBL" id="MDR5896762.1"/>
    </source>
</evidence>
<accession>A0ABU1GYZ2</accession>
<keyword evidence="1" id="KW-0812">Transmembrane</keyword>
<dbReference type="Pfam" id="PF04304">
    <property type="entry name" value="DUF454"/>
    <property type="match status" value="1"/>
</dbReference>
<dbReference type="EMBL" id="JARWAO010000006">
    <property type="protein sequence ID" value="MDR5896762.1"/>
    <property type="molecule type" value="Genomic_DNA"/>
</dbReference>
<keyword evidence="1" id="KW-1133">Transmembrane helix</keyword>